<dbReference type="EMBL" id="JBANRG010000002">
    <property type="protein sequence ID" value="KAK7471009.1"/>
    <property type="molecule type" value="Genomic_DNA"/>
</dbReference>
<protein>
    <submittedName>
        <fullName evidence="1">Uncharacterized protein</fullName>
    </submittedName>
</protein>
<accession>A0ABR1K279</accession>
<dbReference type="Proteomes" id="UP001498398">
    <property type="component" value="Unassembled WGS sequence"/>
</dbReference>
<name>A0ABR1K279_9AGAR</name>
<sequence>MPLQRLTRIDIIRAVTKNPWTKDFRHLLPVNKQLKRLLRFPHYEQFSRRVVPEKDRIKYWNVVPGDQVRIIGDRKSTLHEVLAINKFRNRVYVRNTQSQDVDDAGRPRNKNYHYSRCQLYLGEYELASTTGSSVTQNVPVFAKRVGATSPVWNTYLHRYQWTRFAVRTIPALPDLKDHVEIPWPKPEPRIHAEATIYDTPKEEVVKVTYKPPPFSPTLKGLMPRLPTEQQFLRAIFNSRHTPFYGDAQPPVEMFLTKELSNPHSRAKKQKRWQQYKVYKKNLLKEYTDAEIKANPTRLHSELKAEAEFKWKQKLEKEKGQKRKERWVASGYAARMERRVRRKARKAEKQRQKLTALTLDEAPNQVIPKEATV</sequence>
<proteinExistence type="predicted"/>
<gene>
    <name evidence="1" type="ORF">VKT23_002423</name>
</gene>
<reference evidence="1 2" key="1">
    <citation type="submission" date="2024-01" db="EMBL/GenBank/DDBJ databases">
        <title>A draft genome for the cacao thread blight pathogen Marasmiellus scandens.</title>
        <authorList>
            <person name="Baruah I.K."/>
            <person name="Leung J."/>
            <person name="Bukari Y."/>
            <person name="Amoako-Attah I."/>
            <person name="Meinhardt L.W."/>
            <person name="Bailey B.A."/>
            <person name="Cohen S.P."/>
        </authorList>
    </citation>
    <scope>NUCLEOTIDE SEQUENCE [LARGE SCALE GENOMIC DNA]</scope>
    <source>
        <strain evidence="1 2">GH-19</strain>
    </source>
</reference>
<organism evidence="1 2">
    <name type="scientific">Marasmiellus scandens</name>
    <dbReference type="NCBI Taxonomy" id="2682957"/>
    <lineage>
        <taxon>Eukaryota</taxon>
        <taxon>Fungi</taxon>
        <taxon>Dikarya</taxon>
        <taxon>Basidiomycota</taxon>
        <taxon>Agaricomycotina</taxon>
        <taxon>Agaricomycetes</taxon>
        <taxon>Agaricomycetidae</taxon>
        <taxon>Agaricales</taxon>
        <taxon>Marasmiineae</taxon>
        <taxon>Omphalotaceae</taxon>
        <taxon>Marasmiellus</taxon>
    </lineage>
</organism>
<evidence type="ECO:0000313" key="1">
    <source>
        <dbReference type="EMBL" id="KAK7471009.1"/>
    </source>
</evidence>
<comment type="caution">
    <text evidence="1">The sequence shown here is derived from an EMBL/GenBank/DDBJ whole genome shotgun (WGS) entry which is preliminary data.</text>
</comment>
<evidence type="ECO:0000313" key="2">
    <source>
        <dbReference type="Proteomes" id="UP001498398"/>
    </source>
</evidence>
<keyword evidence="2" id="KW-1185">Reference proteome</keyword>